<dbReference type="AlphaFoldDB" id="A0A8K0SE38"/>
<accession>A0A8K0SE38</accession>
<proteinExistence type="predicted"/>
<reference evidence="2" key="1">
    <citation type="journal article" date="2021" name="Nat. Commun.">
        <title>Genetic determinants of endophytism in the Arabidopsis root mycobiome.</title>
        <authorList>
            <person name="Mesny F."/>
            <person name="Miyauchi S."/>
            <person name="Thiergart T."/>
            <person name="Pickel B."/>
            <person name="Atanasova L."/>
            <person name="Karlsson M."/>
            <person name="Huettel B."/>
            <person name="Barry K.W."/>
            <person name="Haridas S."/>
            <person name="Chen C."/>
            <person name="Bauer D."/>
            <person name="Andreopoulos W."/>
            <person name="Pangilinan J."/>
            <person name="LaButti K."/>
            <person name="Riley R."/>
            <person name="Lipzen A."/>
            <person name="Clum A."/>
            <person name="Drula E."/>
            <person name="Henrissat B."/>
            <person name="Kohler A."/>
            <person name="Grigoriev I.V."/>
            <person name="Martin F.M."/>
            <person name="Hacquard S."/>
        </authorList>
    </citation>
    <scope>NUCLEOTIDE SEQUENCE</scope>
    <source>
        <strain evidence="2">MPI-CAGE-CH-0235</strain>
    </source>
</reference>
<dbReference type="PROSITE" id="PS51257">
    <property type="entry name" value="PROKAR_LIPOPROTEIN"/>
    <property type="match status" value="1"/>
</dbReference>
<gene>
    <name evidence="2" type="ORF">B0I35DRAFT_483907</name>
</gene>
<organism evidence="2 3">
    <name type="scientific">Stachybotrys elegans</name>
    <dbReference type="NCBI Taxonomy" id="80388"/>
    <lineage>
        <taxon>Eukaryota</taxon>
        <taxon>Fungi</taxon>
        <taxon>Dikarya</taxon>
        <taxon>Ascomycota</taxon>
        <taxon>Pezizomycotina</taxon>
        <taxon>Sordariomycetes</taxon>
        <taxon>Hypocreomycetidae</taxon>
        <taxon>Hypocreales</taxon>
        <taxon>Stachybotryaceae</taxon>
        <taxon>Stachybotrys</taxon>
    </lineage>
</organism>
<comment type="caution">
    <text evidence="2">The sequence shown here is derived from an EMBL/GenBank/DDBJ whole genome shotgun (WGS) entry which is preliminary data.</text>
</comment>
<name>A0A8K0SE38_9HYPO</name>
<evidence type="ECO:0000256" key="1">
    <source>
        <dbReference type="SAM" id="SignalP"/>
    </source>
</evidence>
<keyword evidence="1" id="KW-0732">Signal</keyword>
<sequence>MKFSTFVLAPATLIASACAEAVFYTSAVCKGNGNNCQRGIGGVNGRIPLASRIADCSSLFTITVTPAATTTVSTSLFYYATTTVTVEDDGLTERDVEPASTPVTVLPTSVPTYATYCAGAEKYYSACQCAGVTPATTTAPTPVVTSVTSSFGGCTLTEYVKSVASRGIDMIRDMGYVA</sequence>
<keyword evidence="3" id="KW-1185">Reference proteome</keyword>
<feature type="signal peptide" evidence="1">
    <location>
        <begin position="1"/>
        <end position="19"/>
    </location>
</feature>
<dbReference type="Proteomes" id="UP000813444">
    <property type="component" value="Unassembled WGS sequence"/>
</dbReference>
<dbReference type="EMBL" id="JAGPNK010000018">
    <property type="protein sequence ID" value="KAH7305559.1"/>
    <property type="molecule type" value="Genomic_DNA"/>
</dbReference>
<dbReference type="OrthoDB" id="5241727at2759"/>
<evidence type="ECO:0000313" key="3">
    <source>
        <dbReference type="Proteomes" id="UP000813444"/>
    </source>
</evidence>
<protein>
    <submittedName>
        <fullName evidence="2">Uncharacterized protein</fullName>
    </submittedName>
</protein>
<feature type="chain" id="PRO_5035433499" evidence="1">
    <location>
        <begin position="20"/>
        <end position="178"/>
    </location>
</feature>
<evidence type="ECO:0000313" key="2">
    <source>
        <dbReference type="EMBL" id="KAH7305559.1"/>
    </source>
</evidence>